<dbReference type="PROSITE" id="PS51523">
    <property type="entry name" value="ZF_HD_DIMER"/>
    <property type="match status" value="1"/>
</dbReference>
<evidence type="ECO:0000256" key="7">
    <source>
        <dbReference type="ARBA" id="ARBA00023155"/>
    </source>
</evidence>
<keyword evidence="2" id="KW-0479">Metal-binding</keyword>
<dbReference type="FunFam" id="1.10.10.60:FF:000257">
    <property type="entry name" value="Zinc-finger homeodomain protein 2"/>
    <property type="match status" value="1"/>
</dbReference>
<comment type="subcellular location">
    <subcellularLocation>
        <location evidence="1">Nucleus</location>
    </subcellularLocation>
</comment>
<keyword evidence="3" id="KW-0863">Zinc-finger</keyword>
<dbReference type="SUPFAM" id="SSF46689">
    <property type="entry name" value="Homeodomain-like"/>
    <property type="match status" value="1"/>
</dbReference>
<name>A0AAD8K6S1_TARER</name>
<keyword evidence="4" id="KW-0862">Zinc</keyword>
<keyword evidence="6" id="KW-0238">DNA-binding</keyword>
<evidence type="ECO:0000256" key="5">
    <source>
        <dbReference type="ARBA" id="ARBA00023015"/>
    </source>
</evidence>
<dbReference type="Gene3D" id="1.10.10.60">
    <property type="entry name" value="Homeodomain-like"/>
    <property type="match status" value="1"/>
</dbReference>
<keyword evidence="8" id="KW-0804">Transcription</keyword>
<dbReference type="InterPro" id="IPR006456">
    <property type="entry name" value="ZF_HD_homeobox_Cys/His_dimer"/>
</dbReference>
<evidence type="ECO:0000256" key="8">
    <source>
        <dbReference type="ARBA" id="ARBA00023163"/>
    </source>
</evidence>
<dbReference type="NCBIfam" id="TIGR01565">
    <property type="entry name" value="homeo_ZF_HD"/>
    <property type="match status" value="1"/>
</dbReference>
<reference evidence="11" key="1">
    <citation type="journal article" date="2023" name="bioRxiv">
        <title>Improved chromosome-level genome assembly for marigold (Tagetes erecta).</title>
        <authorList>
            <person name="Jiang F."/>
            <person name="Yuan L."/>
            <person name="Wang S."/>
            <person name="Wang H."/>
            <person name="Xu D."/>
            <person name="Wang A."/>
            <person name="Fan W."/>
        </authorList>
    </citation>
    <scope>NUCLEOTIDE SEQUENCE</scope>
    <source>
        <strain evidence="11">WSJ</strain>
        <tissue evidence="11">Leaf</tissue>
    </source>
</reference>
<keyword evidence="9" id="KW-0539">Nucleus</keyword>
<dbReference type="GO" id="GO:0005634">
    <property type="term" value="C:nucleus"/>
    <property type="evidence" value="ECO:0007669"/>
    <property type="project" value="UniProtKB-SubCell"/>
</dbReference>
<sequence>MDLKHSTTITATATVDSPATDHETPLHFQQIQPLSSFPIQKNHHHHHEPPPTVVAYKQCLKNHAATIGSHALDGCCEFIPSLTCTPHQPTSLTCAACGCHRNFHCRDPINNNNNVYYDYAPHILLPFNTSPTDQNQIKFENPNARKRFRTKFSQNQKEKMYVFAEKLRWKMQRCDDQMVLDFCNEVGIKRGIFKVWMHNNKNTLGKKDYKEITCSPIITTSAAVVHEDVHVDPRDHNSNSCYDQENGGGNCSC</sequence>
<dbReference type="Proteomes" id="UP001229421">
    <property type="component" value="Unassembled WGS sequence"/>
</dbReference>
<dbReference type="GO" id="GO:0000976">
    <property type="term" value="F:transcription cis-regulatory region binding"/>
    <property type="evidence" value="ECO:0007669"/>
    <property type="project" value="TreeGrafter"/>
</dbReference>
<dbReference type="GO" id="GO:0003700">
    <property type="term" value="F:DNA-binding transcription factor activity"/>
    <property type="evidence" value="ECO:0007669"/>
    <property type="project" value="TreeGrafter"/>
</dbReference>
<evidence type="ECO:0000256" key="4">
    <source>
        <dbReference type="ARBA" id="ARBA00022833"/>
    </source>
</evidence>
<dbReference type="GO" id="GO:0050793">
    <property type="term" value="P:regulation of developmental process"/>
    <property type="evidence" value="ECO:0007669"/>
    <property type="project" value="TreeGrafter"/>
</dbReference>
<dbReference type="AlphaFoldDB" id="A0AAD8K6S1"/>
<keyword evidence="12" id="KW-1185">Reference proteome</keyword>
<feature type="domain" description="ZF-HD dimerization-type" evidence="10">
    <location>
        <begin position="56"/>
        <end position="107"/>
    </location>
</feature>
<dbReference type="PANTHER" id="PTHR31948:SF72">
    <property type="entry name" value="ZINC-FINGER HOMEODOMAIN PROTEIN 10"/>
    <property type="match status" value="1"/>
</dbReference>
<comment type="caution">
    <text evidence="11">The sequence shown here is derived from an EMBL/GenBank/DDBJ whole genome shotgun (WGS) entry which is preliminary data.</text>
</comment>
<evidence type="ECO:0000256" key="3">
    <source>
        <dbReference type="ARBA" id="ARBA00022771"/>
    </source>
</evidence>
<dbReference type="GO" id="GO:0008270">
    <property type="term" value="F:zinc ion binding"/>
    <property type="evidence" value="ECO:0007669"/>
    <property type="project" value="UniProtKB-KW"/>
</dbReference>
<evidence type="ECO:0000256" key="6">
    <source>
        <dbReference type="ARBA" id="ARBA00023125"/>
    </source>
</evidence>
<dbReference type="PANTHER" id="PTHR31948">
    <property type="entry name" value="ZINC-FINGER HOMEODOMAIN PROTEIN 2"/>
    <property type="match status" value="1"/>
</dbReference>
<keyword evidence="7" id="KW-0371">Homeobox</keyword>
<organism evidence="11 12">
    <name type="scientific">Tagetes erecta</name>
    <name type="common">African marigold</name>
    <dbReference type="NCBI Taxonomy" id="13708"/>
    <lineage>
        <taxon>Eukaryota</taxon>
        <taxon>Viridiplantae</taxon>
        <taxon>Streptophyta</taxon>
        <taxon>Embryophyta</taxon>
        <taxon>Tracheophyta</taxon>
        <taxon>Spermatophyta</taxon>
        <taxon>Magnoliopsida</taxon>
        <taxon>eudicotyledons</taxon>
        <taxon>Gunneridae</taxon>
        <taxon>Pentapetalae</taxon>
        <taxon>asterids</taxon>
        <taxon>campanulids</taxon>
        <taxon>Asterales</taxon>
        <taxon>Asteraceae</taxon>
        <taxon>Asteroideae</taxon>
        <taxon>Heliantheae alliance</taxon>
        <taxon>Tageteae</taxon>
        <taxon>Tagetes</taxon>
    </lineage>
</organism>
<evidence type="ECO:0000256" key="2">
    <source>
        <dbReference type="ARBA" id="ARBA00022723"/>
    </source>
</evidence>
<proteinExistence type="predicted"/>
<evidence type="ECO:0000259" key="10">
    <source>
        <dbReference type="PROSITE" id="PS51523"/>
    </source>
</evidence>
<evidence type="ECO:0000313" key="12">
    <source>
        <dbReference type="Proteomes" id="UP001229421"/>
    </source>
</evidence>
<evidence type="ECO:0000256" key="1">
    <source>
        <dbReference type="ARBA" id="ARBA00004123"/>
    </source>
</evidence>
<dbReference type="Pfam" id="PF04770">
    <property type="entry name" value="ZF-HD_dimer"/>
    <property type="match status" value="1"/>
</dbReference>
<evidence type="ECO:0000313" key="11">
    <source>
        <dbReference type="EMBL" id="KAK1415926.1"/>
    </source>
</evidence>
<dbReference type="InterPro" id="IPR009057">
    <property type="entry name" value="Homeodomain-like_sf"/>
</dbReference>
<dbReference type="EMBL" id="JAUHHV010000008">
    <property type="protein sequence ID" value="KAK1415926.1"/>
    <property type="molecule type" value="Genomic_DNA"/>
</dbReference>
<evidence type="ECO:0000256" key="9">
    <source>
        <dbReference type="ARBA" id="ARBA00023242"/>
    </source>
</evidence>
<dbReference type="NCBIfam" id="TIGR01566">
    <property type="entry name" value="ZF_HD_prot_N"/>
    <property type="match status" value="1"/>
</dbReference>
<protein>
    <recommendedName>
        <fullName evidence="10">ZF-HD dimerization-type domain-containing protein</fullName>
    </recommendedName>
</protein>
<gene>
    <name evidence="11" type="ORF">QVD17_31714</name>
</gene>
<accession>A0AAD8K6S1</accession>
<dbReference type="InterPro" id="IPR006455">
    <property type="entry name" value="Homeodomain_ZF_HD"/>
</dbReference>
<keyword evidence="5" id="KW-0805">Transcription regulation</keyword>